<evidence type="ECO:0000256" key="5">
    <source>
        <dbReference type="ARBA" id="ARBA00005363"/>
    </source>
</evidence>
<keyword evidence="9 20" id="KW-0732">Signal</keyword>
<evidence type="ECO:0000256" key="16">
    <source>
        <dbReference type="ARBA" id="ARBA00023157"/>
    </source>
</evidence>
<gene>
    <name evidence="22" type="ORF">WOLCODRAFT_121884</name>
</gene>
<evidence type="ECO:0000256" key="10">
    <source>
        <dbReference type="ARBA" id="ARBA00022927"/>
    </source>
</evidence>
<feature type="domain" description="MRH" evidence="21">
    <location>
        <begin position="28"/>
        <end position="189"/>
    </location>
</feature>
<organism evidence="22 23">
    <name type="scientific">Wolfiporia cocos (strain MD-104)</name>
    <name type="common">Brown rot fungus</name>
    <dbReference type="NCBI Taxonomy" id="742152"/>
    <lineage>
        <taxon>Eukaryota</taxon>
        <taxon>Fungi</taxon>
        <taxon>Dikarya</taxon>
        <taxon>Basidiomycota</taxon>
        <taxon>Agaricomycotina</taxon>
        <taxon>Agaricomycetes</taxon>
        <taxon>Polyporales</taxon>
        <taxon>Phaeolaceae</taxon>
        <taxon>Wolfiporia</taxon>
    </lineage>
</organism>
<evidence type="ECO:0000256" key="20">
    <source>
        <dbReference type="SAM" id="SignalP"/>
    </source>
</evidence>
<evidence type="ECO:0000259" key="21">
    <source>
        <dbReference type="PROSITE" id="PS51914"/>
    </source>
</evidence>
<keyword evidence="10" id="KW-0653">Protein transport</keyword>
<keyword evidence="23" id="KW-1185">Reference proteome</keyword>
<keyword evidence="17" id="KW-0968">Cytoplasmic vesicle</keyword>
<evidence type="ECO:0000256" key="13">
    <source>
        <dbReference type="ARBA" id="ARBA00023034"/>
    </source>
</evidence>
<evidence type="ECO:0000313" key="22">
    <source>
        <dbReference type="EMBL" id="PCH43397.1"/>
    </source>
</evidence>
<evidence type="ECO:0000256" key="3">
    <source>
        <dbReference type="ARBA" id="ARBA00004472"/>
    </source>
</evidence>
<comment type="subcellular location">
    <subcellularLocation>
        <location evidence="2">Cytoplasmic vesicle membrane</location>
        <topology evidence="2">Single-pass type I membrane protein</topology>
    </subcellularLocation>
    <subcellularLocation>
        <location evidence="4">Golgi apparatus membrane</location>
        <topology evidence="4">Single-pass type I membrane protein</topology>
    </subcellularLocation>
    <subcellularLocation>
        <location evidence="1">Mitochondrion membrane</location>
        <topology evidence="1">Single-pass membrane protein</topology>
    </subcellularLocation>
    <subcellularLocation>
        <location evidence="3">Preautophagosomal structure membrane</location>
        <topology evidence="3">Single-pass type I membrane protein</topology>
    </subcellularLocation>
</comment>
<evidence type="ECO:0000256" key="7">
    <source>
        <dbReference type="ARBA" id="ARBA00022448"/>
    </source>
</evidence>
<dbReference type="EMBL" id="KB468146">
    <property type="protein sequence ID" value="PCH43397.1"/>
    <property type="molecule type" value="Genomic_DNA"/>
</dbReference>
<evidence type="ECO:0000256" key="12">
    <source>
        <dbReference type="ARBA" id="ARBA00023006"/>
    </source>
</evidence>
<evidence type="ECO:0000256" key="8">
    <source>
        <dbReference type="ARBA" id="ARBA00022692"/>
    </source>
</evidence>
<keyword evidence="14" id="KW-0496">Mitochondrion</keyword>
<dbReference type="GO" id="GO:0006914">
    <property type="term" value="P:autophagy"/>
    <property type="evidence" value="ECO:0007669"/>
    <property type="project" value="UniProtKB-KW"/>
</dbReference>
<evidence type="ECO:0000256" key="14">
    <source>
        <dbReference type="ARBA" id="ARBA00023128"/>
    </source>
</evidence>
<dbReference type="STRING" id="742152.A0A2H3K4P3"/>
<dbReference type="GO" id="GO:0031966">
    <property type="term" value="C:mitochondrial membrane"/>
    <property type="evidence" value="ECO:0007669"/>
    <property type="project" value="UniProtKB-SubCell"/>
</dbReference>
<evidence type="ECO:0000256" key="17">
    <source>
        <dbReference type="ARBA" id="ARBA00023329"/>
    </source>
</evidence>
<evidence type="ECO:0000256" key="9">
    <source>
        <dbReference type="ARBA" id="ARBA00022729"/>
    </source>
</evidence>
<evidence type="ECO:0000313" key="23">
    <source>
        <dbReference type="Proteomes" id="UP000218811"/>
    </source>
</evidence>
<evidence type="ECO:0000256" key="18">
    <source>
        <dbReference type="SAM" id="MobiDB-lite"/>
    </source>
</evidence>
<dbReference type="GO" id="GO:0030659">
    <property type="term" value="C:cytoplasmic vesicle membrane"/>
    <property type="evidence" value="ECO:0007669"/>
    <property type="project" value="UniProtKB-SubCell"/>
</dbReference>
<evidence type="ECO:0000256" key="1">
    <source>
        <dbReference type="ARBA" id="ARBA00004304"/>
    </source>
</evidence>
<keyword evidence="8 19" id="KW-0812">Transmembrane</keyword>
<feature type="region of interest" description="Disordered" evidence="18">
    <location>
        <begin position="189"/>
        <end position="212"/>
    </location>
</feature>
<dbReference type="AlphaFoldDB" id="A0A2H3K4P3"/>
<sequence>MKQASSHIQGSAAALLYLSIYAAAQETFDCHINHNGLDYDLTTVRGEHQVVRERDTPPTKMIDTVVFDLCEDLHPREGVDEKNQCPAGTRACLTKTNRKDDEGDRIVAVVPLATSERDKVEYSALSSGDNGLSLTFKGPSYPSSSGSDSKPQSFNIRLLCDSEHRDLEFMSYDGSELWVEWRTTAACGSRESADPPAGDKPADDTEDGGQSESRMGSGLGYFFLLLFLALVAYFGLGAYYNYSTYGASGMDLIPHRDFWREVPYMLRDLASHLCSAFRPRQSASRSGYIAV</sequence>
<dbReference type="OrthoDB" id="29460at2759"/>
<dbReference type="PANTHER" id="PTHR15071">
    <property type="entry name" value="MANNOSE-6-PHOSPHATE RECEPTOR FAMILY MEMBER"/>
    <property type="match status" value="1"/>
</dbReference>
<dbReference type="GO" id="GO:0034045">
    <property type="term" value="C:phagophore assembly site membrane"/>
    <property type="evidence" value="ECO:0007669"/>
    <property type="project" value="UniProtKB-SubCell"/>
</dbReference>
<keyword evidence="12" id="KW-0072">Autophagy</keyword>
<feature type="chain" id="PRO_5013702382" description="Autophagy-related protein 27" evidence="20">
    <location>
        <begin position="25"/>
        <end position="291"/>
    </location>
</feature>
<dbReference type="PANTHER" id="PTHR15071:SF13">
    <property type="entry name" value="AUTOPHAGY-RELATED PROTEIN 27"/>
    <property type="match status" value="1"/>
</dbReference>
<dbReference type="OMA" id="FRINLCE"/>
<proteinExistence type="inferred from homology"/>
<dbReference type="SUPFAM" id="SSF50911">
    <property type="entry name" value="Mannose 6-phosphate receptor domain"/>
    <property type="match status" value="1"/>
</dbReference>
<evidence type="ECO:0000256" key="11">
    <source>
        <dbReference type="ARBA" id="ARBA00022989"/>
    </source>
</evidence>
<dbReference type="InterPro" id="IPR009011">
    <property type="entry name" value="Man6P_isomerase_rcpt-bd_dom_sf"/>
</dbReference>
<accession>A0A2H3K4P3</accession>
<feature type="signal peptide" evidence="20">
    <location>
        <begin position="1"/>
        <end position="24"/>
    </location>
</feature>
<keyword evidence="16" id="KW-1015">Disulfide bond</keyword>
<dbReference type="PROSITE" id="PS51914">
    <property type="entry name" value="MRH"/>
    <property type="match status" value="1"/>
</dbReference>
<dbReference type="Gene3D" id="2.70.130.10">
    <property type="entry name" value="Mannose-6-phosphate receptor binding domain"/>
    <property type="match status" value="1"/>
</dbReference>
<evidence type="ECO:0000256" key="6">
    <source>
        <dbReference type="ARBA" id="ARBA00013776"/>
    </source>
</evidence>
<keyword evidence="15 19" id="KW-0472">Membrane</keyword>
<keyword evidence="11 19" id="KW-1133">Transmembrane helix</keyword>
<protein>
    <recommendedName>
        <fullName evidence="6">Autophagy-related protein 27</fullName>
    </recommendedName>
</protein>
<evidence type="ECO:0000256" key="19">
    <source>
        <dbReference type="SAM" id="Phobius"/>
    </source>
</evidence>
<evidence type="ECO:0000256" key="2">
    <source>
        <dbReference type="ARBA" id="ARBA00004358"/>
    </source>
</evidence>
<dbReference type="InterPro" id="IPR044865">
    <property type="entry name" value="MRH_dom"/>
</dbReference>
<name>A0A2H3K4P3_WOLCO</name>
<evidence type="ECO:0000256" key="4">
    <source>
        <dbReference type="ARBA" id="ARBA00004614"/>
    </source>
</evidence>
<keyword evidence="7" id="KW-0813">Transport</keyword>
<feature type="transmembrane region" description="Helical" evidence="19">
    <location>
        <begin position="219"/>
        <end position="240"/>
    </location>
</feature>
<reference evidence="22 23" key="1">
    <citation type="journal article" date="2012" name="Science">
        <title>The Paleozoic origin of enzymatic lignin decomposition reconstructed from 31 fungal genomes.</title>
        <authorList>
            <person name="Floudas D."/>
            <person name="Binder M."/>
            <person name="Riley R."/>
            <person name="Barry K."/>
            <person name="Blanchette R.A."/>
            <person name="Henrissat B."/>
            <person name="Martinez A.T."/>
            <person name="Otillar R."/>
            <person name="Spatafora J.W."/>
            <person name="Yadav J.S."/>
            <person name="Aerts A."/>
            <person name="Benoit I."/>
            <person name="Boyd A."/>
            <person name="Carlson A."/>
            <person name="Copeland A."/>
            <person name="Coutinho P.M."/>
            <person name="de Vries R.P."/>
            <person name="Ferreira P."/>
            <person name="Findley K."/>
            <person name="Foster B."/>
            <person name="Gaskell J."/>
            <person name="Glotzer D."/>
            <person name="Gorecki P."/>
            <person name="Heitman J."/>
            <person name="Hesse C."/>
            <person name="Hori C."/>
            <person name="Igarashi K."/>
            <person name="Jurgens J.A."/>
            <person name="Kallen N."/>
            <person name="Kersten P."/>
            <person name="Kohler A."/>
            <person name="Kuees U."/>
            <person name="Kumar T.K.A."/>
            <person name="Kuo A."/>
            <person name="LaButti K."/>
            <person name="Larrondo L.F."/>
            <person name="Lindquist E."/>
            <person name="Ling A."/>
            <person name="Lombard V."/>
            <person name="Lucas S."/>
            <person name="Lundell T."/>
            <person name="Martin R."/>
            <person name="McLaughlin D.J."/>
            <person name="Morgenstern I."/>
            <person name="Morin E."/>
            <person name="Murat C."/>
            <person name="Nagy L.G."/>
            <person name="Nolan M."/>
            <person name="Ohm R.A."/>
            <person name="Patyshakuliyeva A."/>
            <person name="Rokas A."/>
            <person name="Ruiz-Duenas F.J."/>
            <person name="Sabat G."/>
            <person name="Salamov A."/>
            <person name="Samejima M."/>
            <person name="Schmutz J."/>
            <person name="Slot J.C."/>
            <person name="St John F."/>
            <person name="Stenlid J."/>
            <person name="Sun H."/>
            <person name="Sun S."/>
            <person name="Syed K."/>
            <person name="Tsang A."/>
            <person name="Wiebenga A."/>
            <person name="Young D."/>
            <person name="Pisabarro A."/>
            <person name="Eastwood D.C."/>
            <person name="Martin F."/>
            <person name="Cullen D."/>
            <person name="Grigoriev I.V."/>
            <person name="Hibbett D.S."/>
        </authorList>
    </citation>
    <scope>NUCLEOTIDE SEQUENCE [LARGE SCALE GENOMIC DNA]</scope>
    <source>
        <strain evidence="22 23">MD-104</strain>
    </source>
</reference>
<evidence type="ECO:0000256" key="15">
    <source>
        <dbReference type="ARBA" id="ARBA00023136"/>
    </source>
</evidence>
<dbReference type="GO" id="GO:0000139">
    <property type="term" value="C:Golgi membrane"/>
    <property type="evidence" value="ECO:0007669"/>
    <property type="project" value="UniProtKB-SubCell"/>
</dbReference>
<dbReference type="Proteomes" id="UP000218811">
    <property type="component" value="Unassembled WGS sequence"/>
</dbReference>
<comment type="similarity">
    <text evidence="5">Belongs to the ATG27 family.</text>
</comment>
<dbReference type="InterPro" id="IPR018939">
    <property type="entry name" value="Autophagy-rel_prot_27"/>
</dbReference>
<dbReference type="Pfam" id="PF09451">
    <property type="entry name" value="ATG27"/>
    <property type="match status" value="1"/>
</dbReference>
<dbReference type="GO" id="GO:0015031">
    <property type="term" value="P:protein transport"/>
    <property type="evidence" value="ECO:0007669"/>
    <property type="project" value="UniProtKB-KW"/>
</dbReference>
<keyword evidence="13" id="KW-0333">Golgi apparatus</keyword>